<evidence type="ECO:0000313" key="2">
    <source>
        <dbReference type="Proteomes" id="UP000253319"/>
    </source>
</evidence>
<proteinExistence type="predicted"/>
<keyword evidence="2" id="KW-1185">Reference proteome</keyword>
<organism evidence="1 2">
    <name type="scientific">Flavobacterium tibetense</name>
    <dbReference type="NCBI Taxonomy" id="2233533"/>
    <lineage>
        <taxon>Bacteria</taxon>
        <taxon>Pseudomonadati</taxon>
        <taxon>Bacteroidota</taxon>
        <taxon>Flavobacteriia</taxon>
        <taxon>Flavobacteriales</taxon>
        <taxon>Flavobacteriaceae</taxon>
        <taxon>Flavobacterium</taxon>
    </lineage>
</organism>
<sequence length="295" mass="34641">MPGTLLSYQHAINTIKLLYNKKGFTFVEKTFGENIYDEFNIEVKNSKISSLFAYLDEYIVLLRILSEFYLLSALEKNKFSITYYRLTIRQIKHLTSIRLLCSYGLDTDARTILRLVYETSLIWSRCKLDSSFLEEYRNNFGFKESNEFWHKYIKSSKTEKFIKDQVSNKKLTWFGNLDTQISHMKAVLSTTSHPSNMIDGFSFESDLKNELLGVETISNDSHFTLTYAIMCASMPFSMLPDPDDKIKIKKNYDMKYLPLNDKLKSSFEYYSELKNMIPILFLMLVKFSNELNTKE</sequence>
<comment type="caution">
    <text evidence="1">The sequence shown here is derived from an EMBL/GenBank/DDBJ whole genome shotgun (WGS) entry which is preliminary data.</text>
</comment>
<dbReference type="RefSeq" id="WP_113988799.1">
    <property type="nucleotide sequence ID" value="NZ_QLST01000006.1"/>
</dbReference>
<dbReference type="AlphaFoldDB" id="A0A365P250"/>
<dbReference type="OrthoDB" id="8410553at2"/>
<reference evidence="1 2" key="1">
    <citation type="submission" date="2018-06" db="EMBL/GenBank/DDBJ databases">
        <title>Flavobacterium tibetense sp. nov., isolated from a wetland YonghuCo on Tibetan Plateau.</title>
        <authorList>
            <person name="Xing P."/>
            <person name="Phurbu D."/>
            <person name="Lu H."/>
        </authorList>
    </citation>
    <scope>NUCLEOTIDE SEQUENCE [LARGE SCALE GENOMIC DNA]</scope>
    <source>
        <strain evidence="1 2">YH5</strain>
    </source>
</reference>
<name>A0A365P250_9FLAO</name>
<protein>
    <submittedName>
        <fullName evidence="1">Uncharacterized protein</fullName>
    </submittedName>
</protein>
<dbReference type="Proteomes" id="UP000253319">
    <property type="component" value="Unassembled WGS sequence"/>
</dbReference>
<gene>
    <name evidence="1" type="ORF">DPN68_06280</name>
</gene>
<evidence type="ECO:0000313" key="1">
    <source>
        <dbReference type="EMBL" id="RBA28618.1"/>
    </source>
</evidence>
<accession>A0A365P250</accession>
<dbReference type="EMBL" id="QLST01000006">
    <property type="protein sequence ID" value="RBA28618.1"/>
    <property type="molecule type" value="Genomic_DNA"/>
</dbReference>